<dbReference type="AlphaFoldDB" id="G8YLN6"/>
<dbReference type="HOGENOM" id="CLU_1482533_0_0_1"/>
<dbReference type="OrthoDB" id="4026700at2759"/>
<dbReference type="Proteomes" id="UP000005222">
    <property type="component" value="Chromosome F"/>
</dbReference>
<keyword evidence="3" id="KW-1185">Reference proteome</keyword>
<protein>
    <submittedName>
        <fullName evidence="2">Piso0_001764 protein</fullName>
    </submittedName>
</protein>
<accession>G8YLN6</accession>
<feature type="compositionally biased region" description="Polar residues" evidence="1">
    <location>
        <begin position="80"/>
        <end position="90"/>
    </location>
</feature>
<dbReference type="EMBL" id="FO082054">
    <property type="protein sequence ID" value="CCE88970.1"/>
    <property type="molecule type" value="Genomic_DNA"/>
</dbReference>
<sequence>MKETVESYDEFLTLIESKNFNDNVIAVNKQNESESVEKSSQEKDGGLLGLRLNVSILSSFGDMKHERFLGIKKESYHQSWTPVVRTVSNESHLEEDEEDDDDYEESDSDTESMPEGGPAGPQAPLGHAPGAGSDRGETGGLPNPVVPGLFPQMDVTDESQFHTFDELPLIPLCISRRAPPRC</sequence>
<organism evidence="2 3">
    <name type="scientific">Pichia sorbitophila (strain ATCC MYA-4447 / BCRC 22081 / CBS 7064 / NBRC 10061 / NRRL Y-12695)</name>
    <name type="common">Hybrid yeast</name>
    <dbReference type="NCBI Taxonomy" id="559304"/>
    <lineage>
        <taxon>Eukaryota</taxon>
        <taxon>Fungi</taxon>
        <taxon>Dikarya</taxon>
        <taxon>Ascomycota</taxon>
        <taxon>Saccharomycotina</taxon>
        <taxon>Pichiomycetes</taxon>
        <taxon>Debaryomycetaceae</taxon>
        <taxon>Millerozyma</taxon>
    </lineage>
</organism>
<proteinExistence type="predicted"/>
<name>G8YLN6_PICSO</name>
<dbReference type="InParanoid" id="G8YLN6"/>
<evidence type="ECO:0000313" key="2">
    <source>
        <dbReference type="EMBL" id="CCE88970.1"/>
    </source>
</evidence>
<reference evidence="2 3" key="1">
    <citation type="journal article" date="2012" name="G3 (Bethesda)">
        <title>Pichia sorbitophila, an interspecies yeast hybrid reveals early steps of genome resolution following polyploidization.</title>
        <authorList>
            <person name="Leh Louis V."/>
            <person name="Despons L."/>
            <person name="Friedrich A."/>
            <person name="Martin T."/>
            <person name="Durrens P."/>
            <person name="Casaregola S."/>
            <person name="Neuveglise C."/>
            <person name="Fairhead C."/>
            <person name="Marck C."/>
            <person name="Cruz J.A."/>
            <person name="Straub M.L."/>
            <person name="Kugler V."/>
            <person name="Sacerdot C."/>
            <person name="Uzunov Z."/>
            <person name="Thierry A."/>
            <person name="Weiss S."/>
            <person name="Bleykasten C."/>
            <person name="De Montigny J."/>
            <person name="Jacques N."/>
            <person name="Jung P."/>
            <person name="Lemaire M."/>
            <person name="Mallet S."/>
            <person name="Morel G."/>
            <person name="Richard G.F."/>
            <person name="Sarkar A."/>
            <person name="Savel G."/>
            <person name="Schacherer J."/>
            <person name="Seret M.L."/>
            <person name="Talla E."/>
            <person name="Samson G."/>
            <person name="Jubin C."/>
            <person name="Poulain J."/>
            <person name="Vacherie B."/>
            <person name="Barbe V."/>
            <person name="Pelletier E."/>
            <person name="Sherman D.J."/>
            <person name="Westhof E."/>
            <person name="Weissenbach J."/>
            <person name="Baret P.V."/>
            <person name="Wincker P."/>
            <person name="Gaillardin C."/>
            <person name="Dujon B."/>
            <person name="Souciet J.L."/>
        </authorList>
    </citation>
    <scope>NUCLEOTIDE SEQUENCE [LARGE SCALE GENOMIC DNA]</scope>
    <source>
        <strain evidence="3">ATCC MYA-4447 / BCRC 22081 / CBS 7064 / NBRC 10061 / NRRL Y-12695</strain>
    </source>
</reference>
<feature type="compositionally biased region" description="Acidic residues" evidence="1">
    <location>
        <begin position="93"/>
        <end position="112"/>
    </location>
</feature>
<feature type="region of interest" description="Disordered" evidence="1">
    <location>
        <begin position="80"/>
        <end position="152"/>
    </location>
</feature>
<evidence type="ECO:0000256" key="1">
    <source>
        <dbReference type="SAM" id="MobiDB-lite"/>
    </source>
</evidence>
<evidence type="ECO:0000313" key="3">
    <source>
        <dbReference type="Proteomes" id="UP000005222"/>
    </source>
</evidence>
<gene>
    <name evidence="2" type="primary">Piso0_001764</name>
    <name evidence="2" type="ORF">GNLVRS01_PISO0F13557g</name>
</gene>